<comment type="subcellular location">
    <subcellularLocation>
        <location evidence="1">Membrane</location>
        <topology evidence="1">Multi-pass membrane protein</topology>
    </subcellularLocation>
</comment>
<keyword evidence="2 5" id="KW-0812">Transmembrane</keyword>
<keyword evidence="4 5" id="KW-0472">Membrane</keyword>
<dbReference type="PANTHER" id="PTHR16201:SF44">
    <property type="entry name" value="SEVEN TRANSMEMBRANE PROTEIN 1"/>
    <property type="match status" value="1"/>
</dbReference>
<reference evidence="6" key="1">
    <citation type="journal article" date="2016" name="Proc. Natl. Acad. Sci. U.S.A.">
        <title>Lipid metabolic changes in an early divergent fungus govern the establishment of a mutualistic symbiosis with endobacteria.</title>
        <authorList>
            <person name="Lastovetsky O.A."/>
            <person name="Gaspar M.L."/>
            <person name="Mondo S.J."/>
            <person name="LaButti K.M."/>
            <person name="Sandor L."/>
            <person name="Grigoriev I.V."/>
            <person name="Henry S.A."/>
            <person name="Pawlowska T.E."/>
        </authorList>
    </citation>
    <scope>NUCLEOTIDE SEQUENCE [LARGE SCALE GENOMIC DNA]</scope>
    <source>
        <strain evidence="6">ATCC 52814</strain>
    </source>
</reference>
<evidence type="ECO:0000256" key="3">
    <source>
        <dbReference type="ARBA" id="ARBA00022989"/>
    </source>
</evidence>
<keyword evidence="3 5" id="KW-1133">Transmembrane helix</keyword>
<feature type="transmembrane region" description="Helical" evidence="5">
    <location>
        <begin position="83"/>
        <end position="104"/>
    </location>
</feature>
<feature type="transmembrane region" description="Helical" evidence="5">
    <location>
        <begin position="116"/>
        <end position="137"/>
    </location>
</feature>
<dbReference type="GO" id="GO:0016020">
    <property type="term" value="C:membrane"/>
    <property type="evidence" value="ECO:0007669"/>
    <property type="project" value="UniProtKB-SubCell"/>
</dbReference>
<dbReference type="FunFam" id="1.20.1280.290:FF:000012">
    <property type="entry name" value="Vacuolar membrane PQ loop repeat protein"/>
    <property type="match status" value="1"/>
</dbReference>
<dbReference type="AlphaFoldDB" id="A0A1X0RIB5"/>
<name>A0A1X0RIB5_RHIZD</name>
<gene>
    <name evidence="6" type="ORF">BCV72DRAFT_246763</name>
</gene>
<dbReference type="PANTHER" id="PTHR16201">
    <property type="entry name" value="SEVEN TRANSMEMBRANE PROTEIN 1-RELATED"/>
    <property type="match status" value="1"/>
</dbReference>
<evidence type="ECO:0000256" key="2">
    <source>
        <dbReference type="ARBA" id="ARBA00022692"/>
    </source>
</evidence>
<organism evidence="6">
    <name type="scientific">Rhizopus microsporus var. microsporus</name>
    <dbReference type="NCBI Taxonomy" id="86635"/>
    <lineage>
        <taxon>Eukaryota</taxon>
        <taxon>Fungi</taxon>
        <taxon>Fungi incertae sedis</taxon>
        <taxon>Mucoromycota</taxon>
        <taxon>Mucoromycotina</taxon>
        <taxon>Mucoromycetes</taxon>
        <taxon>Mucorales</taxon>
        <taxon>Mucorineae</taxon>
        <taxon>Rhizopodaceae</taxon>
        <taxon>Rhizopus</taxon>
    </lineage>
</organism>
<dbReference type="Proteomes" id="UP000242414">
    <property type="component" value="Unassembled WGS sequence"/>
</dbReference>
<feature type="transmembrane region" description="Helical" evidence="5">
    <location>
        <begin position="12"/>
        <end position="37"/>
    </location>
</feature>
<dbReference type="InterPro" id="IPR051415">
    <property type="entry name" value="LAAT-1"/>
</dbReference>
<evidence type="ECO:0000313" key="6">
    <source>
        <dbReference type="EMBL" id="ORE11750.1"/>
    </source>
</evidence>
<evidence type="ECO:0000256" key="4">
    <source>
        <dbReference type="ARBA" id="ARBA00023136"/>
    </source>
</evidence>
<dbReference type="Pfam" id="PF04193">
    <property type="entry name" value="PQ-loop"/>
    <property type="match status" value="1"/>
</dbReference>
<dbReference type="InterPro" id="IPR006603">
    <property type="entry name" value="PQ-loop_rpt"/>
</dbReference>
<dbReference type="SMART" id="SM00679">
    <property type="entry name" value="CTNS"/>
    <property type="match status" value="1"/>
</dbReference>
<dbReference type="Gene3D" id="1.20.1280.290">
    <property type="match status" value="1"/>
</dbReference>
<accession>A0A1X0RIB5</accession>
<dbReference type="OrthoDB" id="8048523at2759"/>
<evidence type="ECO:0000256" key="1">
    <source>
        <dbReference type="ARBA" id="ARBA00004141"/>
    </source>
</evidence>
<sequence length="141" mass="16264">MPKPTKSDSTRTVVRLFFISSIISWLALLASSAVYFYHSNIDFSKIPLIPQLFGWTSAILYCSSRIPQIMQNFKNESVEGLSLSMFIFSVVGNLTYCFSILLVSLDPTYLFINYSWLLGSGGTLFFDFTIFFQFYMYRKRS</sequence>
<dbReference type="EMBL" id="KV921855">
    <property type="protein sequence ID" value="ORE11750.1"/>
    <property type="molecule type" value="Genomic_DNA"/>
</dbReference>
<proteinExistence type="predicted"/>
<dbReference type="VEuPathDB" id="FungiDB:BCV72DRAFT_246763"/>
<evidence type="ECO:0008006" key="7">
    <source>
        <dbReference type="Google" id="ProtNLM"/>
    </source>
</evidence>
<protein>
    <recommendedName>
        <fullName evidence="7">PQ-loop-domain-containing protein</fullName>
    </recommendedName>
</protein>
<evidence type="ECO:0000256" key="5">
    <source>
        <dbReference type="SAM" id="Phobius"/>
    </source>
</evidence>